<evidence type="ECO:0000313" key="2">
    <source>
        <dbReference type="EMBL" id="MFC7315213.1"/>
    </source>
</evidence>
<dbReference type="InterPro" id="IPR010287">
    <property type="entry name" value="DUF892_YciF-like"/>
</dbReference>
<evidence type="ECO:0000313" key="3">
    <source>
        <dbReference type="Proteomes" id="UP001596547"/>
    </source>
</evidence>
<comment type="caution">
    <text evidence="2">The sequence shown here is derived from an EMBL/GenBank/DDBJ whole genome shotgun (WGS) entry which is preliminary data.</text>
</comment>
<evidence type="ECO:0000256" key="1">
    <source>
        <dbReference type="SAM" id="MobiDB-lite"/>
    </source>
</evidence>
<dbReference type="Proteomes" id="UP001596547">
    <property type="component" value="Unassembled WGS sequence"/>
</dbReference>
<dbReference type="GeneID" id="79314172"/>
<organism evidence="2 3">
    <name type="scientific">Halomarina halobia</name>
    <dbReference type="NCBI Taxonomy" id="3033386"/>
    <lineage>
        <taxon>Archaea</taxon>
        <taxon>Methanobacteriati</taxon>
        <taxon>Methanobacteriota</taxon>
        <taxon>Stenosarchaea group</taxon>
        <taxon>Halobacteria</taxon>
        <taxon>Halobacteriales</taxon>
        <taxon>Natronomonadaceae</taxon>
        <taxon>Halomarina</taxon>
    </lineage>
</organism>
<dbReference type="SUPFAM" id="SSF47240">
    <property type="entry name" value="Ferritin-like"/>
    <property type="match status" value="1"/>
</dbReference>
<dbReference type="RefSeq" id="WP_276304619.1">
    <property type="nucleotide sequence ID" value="NZ_CP119992.1"/>
</dbReference>
<dbReference type="Pfam" id="PF05974">
    <property type="entry name" value="DUF892"/>
    <property type="match status" value="1"/>
</dbReference>
<feature type="region of interest" description="Disordered" evidence="1">
    <location>
        <begin position="145"/>
        <end position="168"/>
    </location>
</feature>
<accession>A0ABD6A3T1</accession>
<dbReference type="Gene3D" id="1.20.1260.10">
    <property type="match status" value="1"/>
</dbReference>
<dbReference type="PANTHER" id="PTHR30565">
    <property type="entry name" value="PROTEIN YCIF"/>
    <property type="match status" value="1"/>
</dbReference>
<proteinExistence type="predicted"/>
<dbReference type="InterPro" id="IPR047114">
    <property type="entry name" value="YciF"/>
</dbReference>
<dbReference type="PANTHER" id="PTHR30565:SF9">
    <property type="entry name" value="PROTEIN YCIF"/>
    <property type="match status" value="1"/>
</dbReference>
<dbReference type="InterPro" id="IPR009078">
    <property type="entry name" value="Ferritin-like_SF"/>
</dbReference>
<protein>
    <submittedName>
        <fullName evidence="2">Ferritin-like domain-containing protein</fullName>
    </submittedName>
</protein>
<sequence>MSADSDALEQLFEEGLQKVYYTEQQLVDALQQMEEEEVSDERVKQAFSEHREETRGHVDRLEEVFESMDASPETKQDRVVDAMIQEHQEFVEQNSDERVLERFDIAAGQKTEHYEIATYGNLTPLAADLGMDDAADRLERNMREEQEALDRLSRISEQFDREQEQQQD</sequence>
<keyword evidence="3" id="KW-1185">Reference proteome</keyword>
<dbReference type="AlphaFoldDB" id="A0ABD6A3T1"/>
<dbReference type="EMBL" id="JBHTBF010000001">
    <property type="protein sequence ID" value="MFC7315213.1"/>
    <property type="molecule type" value="Genomic_DNA"/>
</dbReference>
<name>A0ABD6A3T1_9EURY</name>
<gene>
    <name evidence="2" type="ORF">ACFQPE_00170</name>
</gene>
<dbReference type="InterPro" id="IPR012347">
    <property type="entry name" value="Ferritin-like"/>
</dbReference>
<reference evidence="2 3" key="1">
    <citation type="journal article" date="2019" name="Int. J. Syst. Evol. Microbiol.">
        <title>The Global Catalogue of Microorganisms (GCM) 10K type strain sequencing project: providing services to taxonomists for standard genome sequencing and annotation.</title>
        <authorList>
            <consortium name="The Broad Institute Genomics Platform"/>
            <consortium name="The Broad Institute Genome Sequencing Center for Infectious Disease"/>
            <person name="Wu L."/>
            <person name="Ma J."/>
        </authorList>
    </citation>
    <scope>NUCLEOTIDE SEQUENCE [LARGE SCALE GENOMIC DNA]</scope>
    <source>
        <strain evidence="2 3">PSR21</strain>
    </source>
</reference>
<feature type="compositionally biased region" description="Basic and acidic residues" evidence="1">
    <location>
        <begin position="40"/>
        <end position="57"/>
    </location>
</feature>
<feature type="region of interest" description="Disordered" evidence="1">
    <location>
        <begin position="37"/>
        <end position="57"/>
    </location>
</feature>